<reference evidence="3" key="1">
    <citation type="journal article" date="2014" name="Science">
        <title>Ancient hybridizations among the ancestral genomes of bread wheat.</title>
        <authorList>
            <consortium name="International Wheat Genome Sequencing Consortium,"/>
            <person name="Marcussen T."/>
            <person name="Sandve S.R."/>
            <person name="Heier L."/>
            <person name="Spannagl M."/>
            <person name="Pfeifer M."/>
            <person name="Jakobsen K.S."/>
            <person name="Wulff B.B."/>
            <person name="Steuernagel B."/>
            <person name="Mayer K.F."/>
            <person name="Olsen O.A."/>
        </authorList>
    </citation>
    <scope>NUCLEOTIDE SEQUENCE [LARGE SCALE GENOMIC DNA]</scope>
    <source>
        <strain evidence="3">cv. AL8/78</strain>
    </source>
</reference>
<sequence length="167" mass="18450">MIVCSNPLFLSHSVQTEYALAAANGLLLAVETSLPKQKKSQAVSEFKCSVILHKRRAKVQQEPATPDIPNDVLVHIFSFLDTRSLVAAGLVCWSWNSSANDNKLWRMNYSLFFSTSHLRSSSTLVSSGVQNSHGILAQNNVDPVFDDPNLNWKEVFHKKHAGSAPVC</sequence>
<dbReference type="Pfam" id="PF12937">
    <property type="entry name" value="F-box-like"/>
    <property type="match status" value="1"/>
</dbReference>
<dbReference type="PROSITE" id="PS50181">
    <property type="entry name" value="FBOX"/>
    <property type="match status" value="1"/>
</dbReference>
<evidence type="ECO:0000313" key="3">
    <source>
        <dbReference type="Proteomes" id="UP000015105"/>
    </source>
</evidence>
<accession>A0A452ZLV8</accession>
<dbReference type="InterPro" id="IPR036047">
    <property type="entry name" value="F-box-like_dom_sf"/>
</dbReference>
<organism evidence="2 3">
    <name type="scientific">Aegilops tauschii subsp. strangulata</name>
    <name type="common">Goatgrass</name>
    <dbReference type="NCBI Taxonomy" id="200361"/>
    <lineage>
        <taxon>Eukaryota</taxon>
        <taxon>Viridiplantae</taxon>
        <taxon>Streptophyta</taxon>
        <taxon>Embryophyta</taxon>
        <taxon>Tracheophyta</taxon>
        <taxon>Spermatophyta</taxon>
        <taxon>Magnoliopsida</taxon>
        <taxon>Liliopsida</taxon>
        <taxon>Poales</taxon>
        <taxon>Poaceae</taxon>
        <taxon>BOP clade</taxon>
        <taxon>Pooideae</taxon>
        <taxon>Triticodae</taxon>
        <taxon>Triticeae</taxon>
        <taxon>Triticinae</taxon>
        <taxon>Aegilops</taxon>
    </lineage>
</organism>
<dbReference type="SMART" id="SM00256">
    <property type="entry name" value="FBOX"/>
    <property type="match status" value="1"/>
</dbReference>
<evidence type="ECO:0000313" key="2">
    <source>
        <dbReference type="EnsemblPlants" id="AET1Gv20827100.8"/>
    </source>
</evidence>
<dbReference type="SUPFAM" id="SSF81383">
    <property type="entry name" value="F-box domain"/>
    <property type="match status" value="1"/>
</dbReference>
<evidence type="ECO:0000259" key="1">
    <source>
        <dbReference type="PROSITE" id="PS50181"/>
    </source>
</evidence>
<keyword evidence="3" id="KW-1185">Reference proteome</keyword>
<protein>
    <recommendedName>
        <fullName evidence="1">F-box domain-containing protein</fullName>
    </recommendedName>
</protein>
<dbReference type="InterPro" id="IPR057039">
    <property type="entry name" value="At5g52880_ARM"/>
</dbReference>
<reference evidence="2" key="4">
    <citation type="submission" date="2019-03" db="UniProtKB">
        <authorList>
            <consortium name="EnsemblPlants"/>
        </authorList>
    </citation>
    <scope>IDENTIFICATION</scope>
</reference>
<dbReference type="Proteomes" id="UP000015105">
    <property type="component" value="Chromosome 1D"/>
</dbReference>
<reference evidence="3" key="2">
    <citation type="journal article" date="2017" name="Nat. Plants">
        <title>The Aegilops tauschii genome reveals multiple impacts of transposons.</title>
        <authorList>
            <person name="Zhao G."/>
            <person name="Zou C."/>
            <person name="Li K."/>
            <person name="Wang K."/>
            <person name="Li T."/>
            <person name="Gao L."/>
            <person name="Zhang X."/>
            <person name="Wang H."/>
            <person name="Yang Z."/>
            <person name="Liu X."/>
            <person name="Jiang W."/>
            <person name="Mao L."/>
            <person name="Kong X."/>
            <person name="Jiao Y."/>
            <person name="Jia J."/>
        </authorList>
    </citation>
    <scope>NUCLEOTIDE SEQUENCE [LARGE SCALE GENOMIC DNA]</scope>
    <source>
        <strain evidence="3">cv. AL8/78</strain>
    </source>
</reference>
<proteinExistence type="predicted"/>
<dbReference type="Pfam" id="PF24104">
    <property type="entry name" value="At5g52880_ARM"/>
    <property type="match status" value="1"/>
</dbReference>
<dbReference type="PANTHER" id="PTHR47744:SF1">
    <property type="entry name" value="OS05G0526300 PROTEIN"/>
    <property type="match status" value="1"/>
</dbReference>
<dbReference type="Gene3D" id="1.20.1280.50">
    <property type="match status" value="1"/>
</dbReference>
<reference evidence="2" key="3">
    <citation type="journal article" date="2017" name="Nature">
        <title>Genome sequence of the progenitor of the wheat D genome Aegilops tauschii.</title>
        <authorList>
            <person name="Luo M.C."/>
            <person name="Gu Y.Q."/>
            <person name="Puiu D."/>
            <person name="Wang H."/>
            <person name="Twardziok S.O."/>
            <person name="Deal K.R."/>
            <person name="Huo N."/>
            <person name="Zhu T."/>
            <person name="Wang L."/>
            <person name="Wang Y."/>
            <person name="McGuire P.E."/>
            <person name="Liu S."/>
            <person name="Long H."/>
            <person name="Ramasamy R.K."/>
            <person name="Rodriguez J.C."/>
            <person name="Van S.L."/>
            <person name="Yuan L."/>
            <person name="Wang Z."/>
            <person name="Xia Z."/>
            <person name="Xiao L."/>
            <person name="Anderson O.D."/>
            <person name="Ouyang S."/>
            <person name="Liang Y."/>
            <person name="Zimin A.V."/>
            <person name="Pertea G."/>
            <person name="Qi P."/>
            <person name="Bennetzen J.L."/>
            <person name="Dai X."/>
            <person name="Dawson M.W."/>
            <person name="Muller H.G."/>
            <person name="Kugler K."/>
            <person name="Rivarola-Duarte L."/>
            <person name="Spannagl M."/>
            <person name="Mayer K.F.X."/>
            <person name="Lu F.H."/>
            <person name="Bevan M.W."/>
            <person name="Leroy P."/>
            <person name="Li P."/>
            <person name="You F.M."/>
            <person name="Sun Q."/>
            <person name="Liu Z."/>
            <person name="Lyons E."/>
            <person name="Wicker T."/>
            <person name="Salzberg S.L."/>
            <person name="Devos K.M."/>
            <person name="Dvorak J."/>
        </authorList>
    </citation>
    <scope>NUCLEOTIDE SEQUENCE [LARGE SCALE GENOMIC DNA]</scope>
    <source>
        <strain evidence="2">cv. AL8/78</strain>
    </source>
</reference>
<dbReference type="EnsemblPlants" id="AET1Gv20827100.8">
    <property type="protein sequence ID" value="AET1Gv20827100.8"/>
    <property type="gene ID" value="AET1Gv20827100"/>
</dbReference>
<dbReference type="Gramene" id="AET1Gv20827100.8">
    <property type="protein sequence ID" value="AET1Gv20827100.8"/>
    <property type="gene ID" value="AET1Gv20827100"/>
</dbReference>
<dbReference type="AlphaFoldDB" id="A0A452ZLV8"/>
<reference evidence="2" key="5">
    <citation type="journal article" date="2021" name="G3 (Bethesda)">
        <title>Aegilops tauschii genome assembly Aet v5.0 features greater sequence contiguity and improved annotation.</title>
        <authorList>
            <person name="Wang L."/>
            <person name="Zhu T."/>
            <person name="Rodriguez J.C."/>
            <person name="Deal K.R."/>
            <person name="Dubcovsky J."/>
            <person name="McGuire P.E."/>
            <person name="Lux T."/>
            <person name="Spannagl M."/>
            <person name="Mayer K.F.X."/>
            <person name="Baldrich P."/>
            <person name="Meyers B.C."/>
            <person name="Huo N."/>
            <person name="Gu Y.Q."/>
            <person name="Zhou H."/>
            <person name="Devos K.M."/>
            <person name="Bennetzen J.L."/>
            <person name="Unver T."/>
            <person name="Budak H."/>
            <person name="Gulick P.J."/>
            <person name="Galiba G."/>
            <person name="Kalapos B."/>
            <person name="Nelson D.R."/>
            <person name="Li P."/>
            <person name="You F.M."/>
            <person name="Luo M.C."/>
            <person name="Dvorak J."/>
        </authorList>
    </citation>
    <scope>NUCLEOTIDE SEQUENCE [LARGE SCALE GENOMIC DNA]</scope>
    <source>
        <strain evidence="2">cv. AL8/78</strain>
    </source>
</reference>
<dbReference type="InterPro" id="IPR001810">
    <property type="entry name" value="F-box_dom"/>
</dbReference>
<feature type="domain" description="F-box" evidence="1">
    <location>
        <begin position="62"/>
        <end position="108"/>
    </location>
</feature>
<name>A0A452ZLV8_AEGTS</name>
<dbReference type="PANTHER" id="PTHR47744">
    <property type="entry name" value="OS05G0526300 PROTEIN"/>
    <property type="match status" value="1"/>
</dbReference>